<dbReference type="AlphaFoldDB" id="A0A5S3X1X9"/>
<evidence type="ECO:0000313" key="2">
    <source>
        <dbReference type="Proteomes" id="UP000306719"/>
    </source>
</evidence>
<reference evidence="1 2" key="1">
    <citation type="submission" date="2018-01" db="EMBL/GenBank/DDBJ databases">
        <authorList>
            <person name="Paulsen S."/>
            <person name="Gram L.K."/>
        </authorList>
    </citation>
    <scope>NUCLEOTIDE SEQUENCE [LARGE SCALE GENOMIC DNA]</scope>
    <source>
        <strain evidence="1 2">S2599</strain>
    </source>
</reference>
<gene>
    <name evidence="1" type="ORF">CWB98_06355</name>
</gene>
<reference evidence="2" key="2">
    <citation type="submission" date="2019-06" db="EMBL/GenBank/DDBJ databases">
        <title>Co-occurence of chitin degradation, pigmentation and bioactivity in marine Pseudoalteromonas.</title>
        <authorList>
            <person name="Sonnenschein E.C."/>
            <person name="Bech P.K."/>
        </authorList>
    </citation>
    <scope>NUCLEOTIDE SEQUENCE [LARGE SCALE GENOMIC DNA]</scope>
    <source>
        <strain evidence="2">S2599</strain>
    </source>
</reference>
<organism evidence="1 2">
    <name type="scientific">Pseudoalteromonas rubra</name>
    <dbReference type="NCBI Taxonomy" id="43658"/>
    <lineage>
        <taxon>Bacteria</taxon>
        <taxon>Pseudomonadati</taxon>
        <taxon>Pseudomonadota</taxon>
        <taxon>Gammaproteobacteria</taxon>
        <taxon>Alteromonadales</taxon>
        <taxon>Pseudoalteromonadaceae</taxon>
        <taxon>Pseudoalteromonas</taxon>
    </lineage>
</organism>
<accession>A0A5S3X1X9</accession>
<dbReference type="Proteomes" id="UP000306719">
    <property type="component" value="Unassembled WGS sequence"/>
</dbReference>
<comment type="caution">
    <text evidence="1">The sequence shown here is derived from an EMBL/GenBank/DDBJ whole genome shotgun (WGS) entry which is preliminary data.</text>
</comment>
<name>A0A5S3X1X9_9GAMM</name>
<proteinExistence type="predicted"/>
<dbReference type="EMBL" id="PNCJ01000009">
    <property type="protein sequence ID" value="TMP38349.1"/>
    <property type="molecule type" value="Genomic_DNA"/>
</dbReference>
<evidence type="ECO:0000313" key="1">
    <source>
        <dbReference type="EMBL" id="TMP38349.1"/>
    </source>
</evidence>
<protein>
    <submittedName>
        <fullName evidence="1">Uncharacterized protein</fullName>
    </submittedName>
</protein>
<sequence>MTKIGGIKFVFKCRNYERRGIMKYIIFALTLVVSGTVNAAVHVRDALIESVYCGYVDTYDMCSILFTSDTVLHEKEGSCHTLPAKRMQFKVDTPIGQSLLSLALTAYTTKARVEVYARDKCTIYPGLSDVNFITIK</sequence>